<dbReference type="InterPro" id="IPR000209">
    <property type="entry name" value="Peptidase_S8/S53_dom"/>
</dbReference>
<dbReference type="Gene3D" id="3.40.50.200">
    <property type="entry name" value="Peptidase S8/S53 domain"/>
    <property type="match status" value="1"/>
</dbReference>
<organism evidence="8 9">
    <name type="scientific">Marinoscillum furvescens DSM 4134</name>
    <dbReference type="NCBI Taxonomy" id="1122208"/>
    <lineage>
        <taxon>Bacteria</taxon>
        <taxon>Pseudomonadati</taxon>
        <taxon>Bacteroidota</taxon>
        <taxon>Cytophagia</taxon>
        <taxon>Cytophagales</taxon>
        <taxon>Reichenbachiellaceae</taxon>
        <taxon>Marinoscillum</taxon>
    </lineage>
</organism>
<dbReference type="Pfam" id="PF18962">
    <property type="entry name" value="Por_Secre_tail"/>
    <property type="match status" value="1"/>
</dbReference>
<dbReference type="RefSeq" id="WP_115866611.1">
    <property type="nucleotide sequence ID" value="NZ_QREG01000002.1"/>
</dbReference>
<comment type="caution">
    <text evidence="8">The sequence shown here is derived from an EMBL/GenBank/DDBJ whole genome shotgun (WGS) entry which is preliminary data.</text>
</comment>
<dbReference type="NCBIfam" id="TIGR04183">
    <property type="entry name" value="Por_Secre_tail"/>
    <property type="match status" value="1"/>
</dbReference>
<dbReference type="Gene3D" id="2.60.40.10">
    <property type="entry name" value="Immunoglobulins"/>
    <property type="match status" value="1"/>
</dbReference>
<dbReference type="PROSITE" id="PS50093">
    <property type="entry name" value="PKD"/>
    <property type="match status" value="1"/>
</dbReference>
<dbReference type="InterPro" id="IPR023827">
    <property type="entry name" value="Peptidase_S8_Asp-AS"/>
</dbReference>
<dbReference type="InterPro" id="IPR026444">
    <property type="entry name" value="Secre_tail"/>
</dbReference>
<accession>A0A3D9L8R2</accession>
<evidence type="ECO:0000313" key="9">
    <source>
        <dbReference type="Proteomes" id="UP000256779"/>
    </source>
</evidence>
<dbReference type="InterPro" id="IPR000601">
    <property type="entry name" value="PKD_dom"/>
</dbReference>
<dbReference type="PANTHER" id="PTHR43399:SF4">
    <property type="entry name" value="CELL WALL-ASSOCIATED PROTEASE"/>
    <property type="match status" value="1"/>
</dbReference>
<evidence type="ECO:0000256" key="5">
    <source>
        <dbReference type="PROSITE-ProRule" id="PRU01240"/>
    </source>
</evidence>
<evidence type="ECO:0000259" key="7">
    <source>
        <dbReference type="PROSITE" id="PS50093"/>
    </source>
</evidence>
<keyword evidence="3 5" id="KW-0378">Hydrolase</keyword>
<dbReference type="OrthoDB" id="9813435at2"/>
<dbReference type="PROSITE" id="PS00138">
    <property type="entry name" value="SUBTILASE_SER"/>
    <property type="match status" value="1"/>
</dbReference>
<dbReference type="Pfam" id="PF00082">
    <property type="entry name" value="Peptidase_S8"/>
    <property type="match status" value="1"/>
</dbReference>
<keyword evidence="9" id="KW-1185">Reference proteome</keyword>
<dbReference type="InterPro" id="IPR051048">
    <property type="entry name" value="Peptidase_S8/S53_subtilisin"/>
</dbReference>
<feature type="active site" description="Charge relay system" evidence="5">
    <location>
        <position position="155"/>
    </location>
</feature>
<feature type="domain" description="PKD" evidence="7">
    <location>
        <begin position="922"/>
        <end position="970"/>
    </location>
</feature>
<feature type="active site" description="Charge relay system" evidence="5">
    <location>
        <position position="365"/>
    </location>
</feature>
<dbReference type="InterPro" id="IPR036852">
    <property type="entry name" value="Peptidase_S8/S53_dom_sf"/>
</dbReference>
<reference evidence="8 9" key="1">
    <citation type="submission" date="2018-07" db="EMBL/GenBank/DDBJ databases">
        <title>Genomic Encyclopedia of Type Strains, Phase IV (KMG-IV): sequencing the most valuable type-strain genomes for metagenomic binning, comparative biology and taxonomic classification.</title>
        <authorList>
            <person name="Goeker M."/>
        </authorList>
    </citation>
    <scope>NUCLEOTIDE SEQUENCE [LARGE SCALE GENOMIC DNA]</scope>
    <source>
        <strain evidence="8 9">DSM 4134</strain>
    </source>
</reference>
<dbReference type="PROSITE" id="PS51892">
    <property type="entry name" value="SUBTILASE"/>
    <property type="match status" value="1"/>
</dbReference>
<dbReference type="InterPro" id="IPR035986">
    <property type="entry name" value="PKD_dom_sf"/>
</dbReference>
<evidence type="ECO:0000313" key="8">
    <source>
        <dbReference type="EMBL" id="REE02074.1"/>
    </source>
</evidence>
<keyword evidence="4 5" id="KW-0720">Serine protease</keyword>
<evidence type="ECO:0000256" key="1">
    <source>
        <dbReference type="ARBA" id="ARBA00011073"/>
    </source>
</evidence>
<dbReference type="PRINTS" id="PR00723">
    <property type="entry name" value="SUBTILISIN"/>
</dbReference>
<evidence type="ECO:0000256" key="6">
    <source>
        <dbReference type="RuleBase" id="RU003355"/>
    </source>
</evidence>
<dbReference type="SUPFAM" id="SSF49299">
    <property type="entry name" value="PKD domain"/>
    <property type="match status" value="1"/>
</dbReference>
<dbReference type="EMBL" id="QREG01000002">
    <property type="protein sequence ID" value="REE02074.1"/>
    <property type="molecule type" value="Genomic_DNA"/>
</dbReference>
<proteinExistence type="inferred from homology"/>
<dbReference type="GO" id="GO:0004252">
    <property type="term" value="F:serine-type endopeptidase activity"/>
    <property type="evidence" value="ECO:0007669"/>
    <property type="project" value="UniProtKB-UniRule"/>
</dbReference>
<dbReference type="InterPro" id="IPR015500">
    <property type="entry name" value="Peptidase_S8_subtilisin-rel"/>
</dbReference>
<dbReference type="SUPFAM" id="SSF52743">
    <property type="entry name" value="Subtilisin-like"/>
    <property type="match status" value="1"/>
</dbReference>
<name>A0A3D9L8R2_MARFU</name>
<dbReference type="InterPro" id="IPR022409">
    <property type="entry name" value="PKD/Chitinase_dom"/>
</dbReference>
<sequence length="1376" mass="149649">MKSLSLYIVLCLVGLGLFGQKANPVAGVAYVKLAPTESTSSSRRSAPTFSLSDQEILNYTPLRKRSTTLRQSSSVLDGLYKIEVSKQKDILAFCNELEAYGNVIYAEPVFQEKQLYIPNDPSAGNGDQDYLEIINAYDAWNISRGDSTIVIGIIDSGIDFTHEDIDDKIILNEADPINGIDDDNNGYIDDYRGYDFADEDNDPQADKSFHGNRVGGVAAAETDNEIGIAGVGFHSKIAALKIFRSADNFSGGSYEAIVYAADLGYDVINLSWGSMDSYNQAAQDIITYAAVEKDVVIVAAAGNTPGNNRFYPASYDHVLSVAASNNDDSKAGFTSYNYDVDLMAPGSNIYSTFKDNGYATDQGTSYSAPMVAGAAALVRHIYPELNALQVMERIRSTSHPVYDVTPNADFEGMLGYGRLDMFQALSADSVKAVRVSDFSYSNGSGPNAFYGDSITFAFKLTNYLMPTSDLRLRFSSSSEYVSFIKDEITIGNMEMLGEQFITEKLFALAENTPSRHSITVKMEIQDGNYSDSHYFELTTNSDLVELSNGEVSVSLTSDGNIGYVNEGFSEGNGMIYENHIVAANMGVLFSTDGQHVSDNLPGPSTSRDRDFIAINPIKLTARESADHLAISTFSDDSSAAAIGITVDQRTIINDASSYLIYEYRVINTGESTIDSLRGALYMDWRLKNTNLNHCYFDSTTHRLIGLTSDSSLFAGMEYFQTTPGAYQALDLGGSNPDVAFFNDSIKHSLTYQTQFDSAGSDAGNDVAALLASPTVSLAPATDVKMTFLVAIGKSPSDLKTQLDNARNAYSTFRQSPPVLEYFTSCSGASLEIDPASGDLFRFYSDPNREHFLEENDTLHTGEITSDTVFYAVNIDNYPTEVQKLVVQLVDDVADFKISTDTLYLDHDVNRVQFTDLSFEANTWTWDFGNGIQSSIQNPAVNYSEPGTYSITLTVTNDQGCTGTLSKTLHVANRPAKPVIEAPSVCAGEEVTIVASNTDHIALYTDLQQTNPIISGAELTVGPLSSDTVLYFTNLQNGYESLKQEVSLNITTIKASFTYLPNPNSTAHEALFIATATNATNSTWVLEGNTHHKDTLIIEATPDPFQIQLIASNKTGCSDTLQRTINFRKSPTPTLPASIDVCPEDSVTIVPEGGSAFGFYADAALTRLLQKGNTMTLTSTAADTLLYVVGLDSILPSDPVMVAIGLHDTAFDIALDPDTLILSQQQTITLSSQGVELAQIAWYLDSIFLDTHPSPKVFFDQEGDYTVSAVAKTIHGCSVTAQKKLVVRNDLSQEDPLSSSLGQTVIYPNPTQNTLTIQVNEPTKATLFTLDGQKINSWDINDLAKINLSQLQKGVYLLVLDAPASGTLQLQKIILTN</sequence>
<dbReference type="InterPro" id="IPR023828">
    <property type="entry name" value="Peptidase_S8_Ser-AS"/>
</dbReference>
<dbReference type="PROSITE" id="PS00136">
    <property type="entry name" value="SUBTILASE_ASP"/>
    <property type="match status" value="1"/>
</dbReference>
<comment type="similarity">
    <text evidence="1 5 6">Belongs to the peptidase S8 family.</text>
</comment>
<evidence type="ECO:0000256" key="3">
    <source>
        <dbReference type="ARBA" id="ARBA00022801"/>
    </source>
</evidence>
<protein>
    <submittedName>
        <fullName evidence="8">Putative secreted protein (Por secretion system target)</fullName>
    </submittedName>
</protein>
<evidence type="ECO:0000256" key="2">
    <source>
        <dbReference type="ARBA" id="ARBA00022670"/>
    </source>
</evidence>
<gene>
    <name evidence="8" type="ORF">C7460_10294</name>
</gene>
<dbReference type="GO" id="GO:0006508">
    <property type="term" value="P:proteolysis"/>
    <property type="evidence" value="ECO:0007669"/>
    <property type="project" value="UniProtKB-KW"/>
</dbReference>
<evidence type="ECO:0000256" key="4">
    <source>
        <dbReference type="ARBA" id="ARBA00022825"/>
    </source>
</evidence>
<dbReference type="CDD" id="cd00146">
    <property type="entry name" value="PKD"/>
    <property type="match status" value="1"/>
</dbReference>
<dbReference type="Proteomes" id="UP000256779">
    <property type="component" value="Unassembled WGS sequence"/>
</dbReference>
<keyword evidence="2 5" id="KW-0645">Protease</keyword>
<dbReference type="PANTHER" id="PTHR43399">
    <property type="entry name" value="SUBTILISIN-RELATED"/>
    <property type="match status" value="1"/>
</dbReference>
<dbReference type="Pfam" id="PF18911">
    <property type="entry name" value="PKD_4"/>
    <property type="match status" value="1"/>
</dbReference>
<feature type="active site" description="Charge relay system" evidence="5">
    <location>
        <position position="210"/>
    </location>
</feature>
<dbReference type="SMART" id="SM00089">
    <property type="entry name" value="PKD"/>
    <property type="match status" value="2"/>
</dbReference>
<dbReference type="InterPro" id="IPR013783">
    <property type="entry name" value="Ig-like_fold"/>
</dbReference>